<dbReference type="PANTHER" id="PTHR43531:SF14">
    <property type="entry name" value="METHYL-ACCEPTING CHEMOTAXIS PROTEIN I-RELATED"/>
    <property type="match status" value="1"/>
</dbReference>
<evidence type="ECO:0000256" key="6">
    <source>
        <dbReference type="SAM" id="Phobius"/>
    </source>
</evidence>
<evidence type="ECO:0000313" key="10">
    <source>
        <dbReference type="Proteomes" id="UP000622890"/>
    </source>
</evidence>
<feature type="domain" description="HAMP" evidence="8">
    <location>
        <begin position="213"/>
        <end position="265"/>
    </location>
</feature>
<dbReference type="RefSeq" id="WP_200593424.1">
    <property type="nucleotide sequence ID" value="NZ_JAEPBG010000006.1"/>
</dbReference>
<dbReference type="EMBL" id="JAEPBG010000006">
    <property type="protein sequence ID" value="MBK4736211.1"/>
    <property type="molecule type" value="Genomic_DNA"/>
</dbReference>
<accession>A0A934W2D7</accession>
<dbReference type="GO" id="GO:0006935">
    <property type="term" value="P:chemotaxis"/>
    <property type="evidence" value="ECO:0007669"/>
    <property type="project" value="InterPro"/>
</dbReference>
<dbReference type="SUPFAM" id="SSF58104">
    <property type="entry name" value="Methyl-accepting chemotaxis protein (MCP) signaling domain"/>
    <property type="match status" value="1"/>
</dbReference>
<dbReference type="InterPro" id="IPR004089">
    <property type="entry name" value="MCPsignal_dom"/>
</dbReference>
<dbReference type="SMART" id="SM00283">
    <property type="entry name" value="MA"/>
    <property type="match status" value="1"/>
</dbReference>
<dbReference type="GO" id="GO:0005886">
    <property type="term" value="C:plasma membrane"/>
    <property type="evidence" value="ECO:0007669"/>
    <property type="project" value="TreeGrafter"/>
</dbReference>
<evidence type="ECO:0000256" key="5">
    <source>
        <dbReference type="SAM" id="Coils"/>
    </source>
</evidence>
<keyword evidence="6" id="KW-1133">Transmembrane helix</keyword>
<keyword evidence="4" id="KW-0807">Transducer</keyword>
<dbReference type="InterPro" id="IPR051310">
    <property type="entry name" value="MCP_chemotaxis"/>
</dbReference>
<organism evidence="9 10">
    <name type="scientific">Noviherbaspirillum pedocola</name>
    <dbReference type="NCBI Taxonomy" id="2801341"/>
    <lineage>
        <taxon>Bacteria</taxon>
        <taxon>Pseudomonadati</taxon>
        <taxon>Pseudomonadota</taxon>
        <taxon>Betaproteobacteria</taxon>
        <taxon>Burkholderiales</taxon>
        <taxon>Oxalobacteraceae</taxon>
        <taxon>Noviherbaspirillum</taxon>
    </lineage>
</organism>
<dbReference type="SMART" id="SM00304">
    <property type="entry name" value="HAMP"/>
    <property type="match status" value="1"/>
</dbReference>
<dbReference type="PRINTS" id="PR00260">
    <property type="entry name" value="CHEMTRNSDUCR"/>
</dbReference>
<keyword evidence="10" id="KW-1185">Reference proteome</keyword>
<evidence type="ECO:0000256" key="4">
    <source>
        <dbReference type="PROSITE-ProRule" id="PRU00284"/>
    </source>
</evidence>
<evidence type="ECO:0000259" key="7">
    <source>
        <dbReference type="PROSITE" id="PS50111"/>
    </source>
</evidence>
<reference evidence="9" key="1">
    <citation type="submission" date="2021-01" db="EMBL/GenBank/DDBJ databases">
        <title>Genome sequence of strain Noviherbaspirillum sp. DKR-6.</title>
        <authorList>
            <person name="Chaudhary D.K."/>
        </authorList>
    </citation>
    <scope>NUCLEOTIDE SEQUENCE</scope>
    <source>
        <strain evidence="9">DKR-6</strain>
    </source>
</reference>
<keyword evidence="6" id="KW-0812">Transmembrane</keyword>
<dbReference type="InterPro" id="IPR003660">
    <property type="entry name" value="HAMP_dom"/>
</dbReference>
<dbReference type="InterPro" id="IPR047347">
    <property type="entry name" value="YvaQ-like_sensor"/>
</dbReference>
<dbReference type="Pfam" id="PF00015">
    <property type="entry name" value="MCPsignal"/>
    <property type="match status" value="1"/>
</dbReference>
<dbReference type="Proteomes" id="UP000622890">
    <property type="component" value="Unassembled WGS sequence"/>
</dbReference>
<comment type="caution">
    <text evidence="9">The sequence shown here is derived from an EMBL/GenBank/DDBJ whole genome shotgun (WGS) entry which is preliminary data.</text>
</comment>
<dbReference type="InterPro" id="IPR004090">
    <property type="entry name" value="Chemotax_Me-accpt_rcpt"/>
</dbReference>
<dbReference type="CDD" id="cd06225">
    <property type="entry name" value="HAMP"/>
    <property type="match status" value="1"/>
</dbReference>
<feature type="transmembrane region" description="Helical" evidence="6">
    <location>
        <begin position="192"/>
        <end position="211"/>
    </location>
</feature>
<evidence type="ECO:0000256" key="3">
    <source>
        <dbReference type="ARBA" id="ARBA00029447"/>
    </source>
</evidence>
<evidence type="ECO:0000256" key="2">
    <source>
        <dbReference type="ARBA" id="ARBA00022481"/>
    </source>
</evidence>
<evidence type="ECO:0000256" key="1">
    <source>
        <dbReference type="ARBA" id="ARBA00004370"/>
    </source>
</evidence>
<dbReference type="PROSITE" id="PS50885">
    <property type="entry name" value="HAMP"/>
    <property type="match status" value="1"/>
</dbReference>
<dbReference type="Gene3D" id="1.10.287.950">
    <property type="entry name" value="Methyl-accepting chemotaxis protein"/>
    <property type="match status" value="1"/>
</dbReference>
<dbReference type="Pfam" id="PF00672">
    <property type="entry name" value="HAMP"/>
    <property type="match status" value="1"/>
</dbReference>
<dbReference type="PANTHER" id="PTHR43531">
    <property type="entry name" value="PROTEIN ICFG"/>
    <property type="match status" value="1"/>
</dbReference>
<dbReference type="AlphaFoldDB" id="A0A934W2D7"/>
<gene>
    <name evidence="9" type="ORF">JJB74_16430</name>
</gene>
<keyword evidence="6" id="KW-0472">Membrane</keyword>
<protein>
    <submittedName>
        <fullName evidence="9">MCP four helix bundle domain-containing protein</fullName>
    </submittedName>
</protein>
<keyword evidence="5" id="KW-0175">Coiled coil</keyword>
<feature type="transmembrane region" description="Helical" evidence="6">
    <location>
        <begin position="12"/>
        <end position="35"/>
    </location>
</feature>
<keyword evidence="2" id="KW-0488">Methylation</keyword>
<name>A0A934W2D7_9BURK</name>
<dbReference type="GO" id="GO:0004888">
    <property type="term" value="F:transmembrane signaling receptor activity"/>
    <property type="evidence" value="ECO:0007669"/>
    <property type="project" value="InterPro"/>
</dbReference>
<proteinExistence type="inferred from homology"/>
<comment type="similarity">
    <text evidence="3">Belongs to the methyl-accepting chemotaxis (MCP) protein family.</text>
</comment>
<feature type="coiled-coil region" evidence="5">
    <location>
        <begin position="477"/>
        <end position="508"/>
    </location>
</feature>
<dbReference type="Pfam" id="PF12729">
    <property type="entry name" value="4HB_MCP_1"/>
    <property type="match status" value="1"/>
</dbReference>
<evidence type="ECO:0000259" key="8">
    <source>
        <dbReference type="PROSITE" id="PS50885"/>
    </source>
</evidence>
<sequence length="518" mass="55667">MKVLSNVKISTRLIFGFGIVLLLAIVAVLVGIAQLKTVADATRQMMEKPIAKERLAADMYRNTFGSVRRTNAIIKSSDLSLAQYFAKDAAEVTRSNDEIQKKLEAVLISPQEKAVYAHILELRKEYLKSRNDAIKLKNDGDIEGSNRILEERYVPSSTKYEEGLREMVQYQRKEMDQYAQQINEAYQTGLKLLVGLTILLAAFAIVCAALITRSITRSLHIAVAVTGSIADGDLTTRIDDRGRDEVARLMGGLRAMNAGLLRVVSGVQASAREVANRSSEIAQGNLNLSSRTEEQAASLEETASSMEELTSTVRQTADNARQANTLAVSASDVAVKGGKVVSEVVTTMNSINHSARKIADIIGVIDGIAFQTNILALNAAVEAARAGEQGRGFAVVATEVRTLAQRSAAAAKEIKELINTSVEKVDAGSKLVNQAGTTMDEIVESVKRVTDIMAEIMAATQEQSAGIDQVNTVIGQMDQVTQQNAALVEEAAAAAESLQAQAAHLANEVGFFKTPDGA</sequence>
<dbReference type="InterPro" id="IPR024478">
    <property type="entry name" value="HlyB_4HB_MCP"/>
</dbReference>
<dbReference type="PROSITE" id="PS50111">
    <property type="entry name" value="CHEMOTAXIS_TRANSDUC_2"/>
    <property type="match status" value="1"/>
</dbReference>
<evidence type="ECO:0000313" key="9">
    <source>
        <dbReference type="EMBL" id="MBK4736211.1"/>
    </source>
</evidence>
<dbReference type="FunFam" id="1.10.287.950:FF:000001">
    <property type="entry name" value="Methyl-accepting chemotaxis sensory transducer"/>
    <property type="match status" value="1"/>
</dbReference>
<feature type="domain" description="Methyl-accepting transducer" evidence="7">
    <location>
        <begin position="270"/>
        <end position="499"/>
    </location>
</feature>
<comment type="subcellular location">
    <subcellularLocation>
        <location evidence="1">Membrane</location>
    </subcellularLocation>
</comment>
<dbReference type="GO" id="GO:0007165">
    <property type="term" value="P:signal transduction"/>
    <property type="evidence" value="ECO:0007669"/>
    <property type="project" value="UniProtKB-KW"/>
</dbReference>
<dbReference type="CDD" id="cd11386">
    <property type="entry name" value="MCP_signal"/>
    <property type="match status" value="1"/>
</dbReference>
<dbReference type="CDD" id="cd19411">
    <property type="entry name" value="MCP2201-like_sensor"/>
    <property type="match status" value="1"/>
</dbReference>